<feature type="signal peptide" evidence="8">
    <location>
        <begin position="1"/>
        <end position="28"/>
    </location>
</feature>
<evidence type="ECO:0000256" key="7">
    <source>
        <dbReference type="ARBA" id="ARBA00023288"/>
    </source>
</evidence>
<evidence type="ECO:0000313" key="9">
    <source>
        <dbReference type="EMBL" id="AJE48665.1"/>
    </source>
</evidence>
<keyword evidence="6" id="KW-0564">Palmitate</keyword>
<dbReference type="HOGENOM" id="CLU_031285_16_0_5"/>
<dbReference type="KEGG" id="cid:P73_3950"/>
<keyword evidence="7" id="KW-0449">Lipoprotein</keyword>
<name>A0A0B5E5M8_9RHOB</name>
<sequence length="412" mass="44242">MDNKISRRRLFAAAFLLSAAVTPMSLSAQEPVTLVIANSQWLDALRGENLWAAVKAYEATQPDVVLEQEAIPSAQFADRIITEMGARQGPDIVIAQEGVFYSLADAGFLVDIGAATEGVDLNGTAENGVIDGVTLGVPWQRAVYALIYNKALLEEVGAEVPTDLDGLIASAQQVQTKPGAIGFTARHQISDFSGWFMDFQNWAYGYGVNWVDDEGNLTIDTPEAQDAMAAFKKLYDADVIPVGDDMPTQRNRFKQEQVGFSLDNSGGTLNIGSGGPLPSADLMAARLPFPQPGAHQQLFVSVSDHSEHKDEAIAFLSWLMSPEGQDSLRAASGPDALATDVPVDPDFVAANPWAPTFDELAKTSRSTLIPGYEVETPQIMRPVMEALEKVILAGVSPSDALAEAQQQVDGLF</sequence>
<reference evidence="9 10" key="1">
    <citation type="journal article" date="2014" name="Int. J. Syst. Evol. Microbiol.">
        <title>Celeribacter indicus sp. nov., a polycyclic aromatic hydrocarbon-degrading bacterium from deep-sea sediment and reclassification of Huaishuia halophila as Celeribacter halophilus comb. nov.</title>
        <authorList>
            <person name="Lai Q."/>
            <person name="Cao J."/>
            <person name="Yuan J."/>
            <person name="Li F."/>
            <person name="Shao Z."/>
        </authorList>
    </citation>
    <scope>NUCLEOTIDE SEQUENCE [LARGE SCALE GENOMIC DNA]</scope>
    <source>
        <strain evidence="9">P73</strain>
    </source>
</reference>
<comment type="subcellular location">
    <subcellularLocation>
        <location evidence="1">Periplasm</location>
    </subcellularLocation>
</comment>
<dbReference type="Pfam" id="PF01547">
    <property type="entry name" value="SBP_bac_1"/>
    <property type="match status" value="1"/>
</dbReference>
<keyword evidence="5" id="KW-0472">Membrane</keyword>
<evidence type="ECO:0000256" key="3">
    <source>
        <dbReference type="ARBA" id="ARBA00022475"/>
    </source>
</evidence>
<evidence type="ECO:0000313" key="10">
    <source>
        <dbReference type="Proteomes" id="UP000031521"/>
    </source>
</evidence>
<dbReference type="AlphaFoldDB" id="A0A0B5E5M8"/>
<evidence type="ECO:0000256" key="2">
    <source>
        <dbReference type="ARBA" id="ARBA00008520"/>
    </source>
</evidence>
<dbReference type="InterPro" id="IPR006059">
    <property type="entry name" value="SBP"/>
</dbReference>
<accession>A0A0B5E5M8</accession>
<evidence type="ECO:0000256" key="6">
    <source>
        <dbReference type="ARBA" id="ARBA00023139"/>
    </source>
</evidence>
<evidence type="ECO:0000256" key="5">
    <source>
        <dbReference type="ARBA" id="ARBA00023136"/>
    </source>
</evidence>
<evidence type="ECO:0000256" key="8">
    <source>
        <dbReference type="SAM" id="SignalP"/>
    </source>
</evidence>
<organism evidence="9 10">
    <name type="scientific">Celeribacter indicus</name>
    <dbReference type="NCBI Taxonomy" id="1208324"/>
    <lineage>
        <taxon>Bacteria</taxon>
        <taxon>Pseudomonadati</taxon>
        <taxon>Pseudomonadota</taxon>
        <taxon>Alphaproteobacteria</taxon>
        <taxon>Rhodobacterales</taxon>
        <taxon>Roseobacteraceae</taxon>
        <taxon>Celeribacter</taxon>
    </lineage>
</organism>
<protein>
    <submittedName>
        <fullName evidence="9">Extracellular solute-binding protein</fullName>
    </submittedName>
</protein>
<gene>
    <name evidence="9" type="ORF">P73_3950</name>
</gene>
<proteinExistence type="inferred from homology"/>
<dbReference type="OrthoDB" id="2553001at2"/>
<dbReference type="RefSeq" id="WP_043870946.1">
    <property type="nucleotide sequence ID" value="NZ_CP004393.1"/>
</dbReference>
<dbReference type="InterPro" id="IPR050490">
    <property type="entry name" value="Bact_solute-bd_prot1"/>
</dbReference>
<keyword evidence="3" id="KW-1003">Cell membrane</keyword>
<keyword evidence="10" id="KW-1185">Reference proteome</keyword>
<dbReference type="Proteomes" id="UP000031521">
    <property type="component" value="Chromosome"/>
</dbReference>
<dbReference type="Gene3D" id="3.40.190.10">
    <property type="entry name" value="Periplasmic binding protein-like II"/>
    <property type="match status" value="1"/>
</dbReference>
<evidence type="ECO:0000256" key="1">
    <source>
        <dbReference type="ARBA" id="ARBA00004418"/>
    </source>
</evidence>
<keyword evidence="4 8" id="KW-0732">Signal</keyword>
<dbReference type="GO" id="GO:0042597">
    <property type="term" value="C:periplasmic space"/>
    <property type="evidence" value="ECO:0007669"/>
    <property type="project" value="UniProtKB-SubCell"/>
</dbReference>
<comment type="similarity">
    <text evidence="2">Belongs to the bacterial solute-binding protein 1 family.</text>
</comment>
<dbReference type="SUPFAM" id="SSF53850">
    <property type="entry name" value="Periplasmic binding protein-like II"/>
    <property type="match status" value="1"/>
</dbReference>
<dbReference type="PANTHER" id="PTHR43649">
    <property type="entry name" value="ARABINOSE-BINDING PROTEIN-RELATED"/>
    <property type="match status" value="1"/>
</dbReference>
<dbReference type="STRING" id="1208324.P73_3950"/>
<evidence type="ECO:0000256" key="4">
    <source>
        <dbReference type="ARBA" id="ARBA00022729"/>
    </source>
</evidence>
<dbReference type="EMBL" id="CP004393">
    <property type="protein sequence ID" value="AJE48665.1"/>
    <property type="molecule type" value="Genomic_DNA"/>
</dbReference>
<dbReference type="PANTHER" id="PTHR43649:SF33">
    <property type="entry name" value="POLYGALACTURONAN_RHAMNOGALACTURONAN-BINDING PROTEIN YTCQ"/>
    <property type="match status" value="1"/>
</dbReference>
<feature type="chain" id="PRO_5002115764" evidence="8">
    <location>
        <begin position="29"/>
        <end position="412"/>
    </location>
</feature>